<sequence>MIQTSSLICILVIVQICVHTSAAKLDNTIHAKSLSTKDEKQQARFLGLGFGSDISLGVGISKYGDLGVGNPYHHHHEHGHYYPGHGFGHSGAGYYGGHYDYPNQFFSGYFPPHHHHHFGGRGYHHYQQQHYHHGNAGISPFFAGGLGSLASFGLGLGGGGYSFHK</sequence>
<keyword evidence="1" id="KW-0732">Signal</keyword>
<evidence type="ECO:0000313" key="3">
    <source>
        <dbReference type="Proteomes" id="UP000198287"/>
    </source>
</evidence>
<protein>
    <submittedName>
        <fullName evidence="2">Uncharacterized protein</fullName>
    </submittedName>
</protein>
<proteinExistence type="predicted"/>
<organism evidence="2 3">
    <name type="scientific">Folsomia candida</name>
    <name type="common">Springtail</name>
    <dbReference type="NCBI Taxonomy" id="158441"/>
    <lineage>
        <taxon>Eukaryota</taxon>
        <taxon>Metazoa</taxon>
        <taxon>Ecdysozoa</taxon>
        <taxon>Arthropoda</taxon>
        <taxon>Hexapoda</taxon>
        <taxon>Collembola</taxon>
        <taxon>Entomobryomorpha</taxon>
        <taxon>Isotomoidea</taxon>
        <taxon>Isotomidae</taxon>
        <taxon>Proisotominae</taxon>
        <taxon>Folsomia</taxon>
    </lineage>
</organism>
<reference evidence="2 3" key="1">
    <citation type="submission" date="2015-12" db="EMBL/GenBank/DDBJ databases">
        <title>The genome of Folsomia candida.</title>
        <authorList>
            <person name="Faddeeva A."/>
            <person name="Derks M.F."/>
            <person name="Anvar Y."/>
            <person name="Smit S."/>
            <person name="Van Straalen N."/>
            <person name="Roelofs D."/>
        </authorList>
    </citation>
    <scope>NUCLEOTIDE SEQUENCE [LARGE SCALE GENOMIC DNA]</scope>
    <source>
        <strain evidence="2 3">VU population</strain>
        <tissue evidence="2">Whole body</tissue>
    </source>
</reference>
<gene>
    <name evidence="2" type="ORF">Fcan01_21829</name>
</gene>
<feature type="signal peptide" evidence="1">
    <location>
        <begin position="1"/>
        <end position="22"/>
    </location>
</feature>
<evidence type="ECO:0000256" key="1">
    <source>
        <dbReference type="SAM" id="SignalP"/>
    </source>
</evidence>
<dbReference type="EMBL" id="LNIX01000022">
    <property type="protein sequence ID" value="OXA43449.1"/>
    <property type="molecule type" value="Genomic_DNA"/>
</dbReference>
<keyword evidence="3" id="KW-1185">Reference proteome</keyword>
<comment type="caution">
    <text evidence="2">The sequence shown here is derived from an EMBL/GenBank/DDBJ whole genome shotgun (WGS) entry which is preliminary data.</text>
</comment>
<evidence type="ECO:0000313" key="2">
    <source>
        <dbReference type="EMBL" id="OXA43449.1"/>
    </source>
</evidence>
<accession>A0A226DE52</accession>
<name>A0A226DE52_FOLCA</name>
<feature type="chain" id="PRO_5013211637" evidence="1">
    <location>
        <begin position="23"/>
        <end position="165"/>
    </location>
</feature>
<dbReference type="Proteomes" id="UP000198287">
    <property type="component" value="Unassembled WGS sequence"/>
</dbReference>
<dbReference type="AlphaFoldDB" id="A0A226DE52"/>